<organism evidence="1 2">
    <name type="scientific">Deinococcus humi</name>
    <dbReference type="NCBI Taxonomy" id="662880"/>
    <lineage>
        <taxon>Bacteria</taxon>
        <taxon>Thermotogati</taxon>
        <taxon>Deinococcota</taxon>
        <taxon>Deinococci</taxon>
        <taxon>Deinococcales</taxon>
        <taxon>Deinococcaceae</taxon>
        <taxon>Deinococcus</taxon>
    </lineage>
</organism>
<accession>A0A7W8JUV4</accession>
<evidence type="ECO:0000313" key="1">
    <source>
        <dbReference type="EMBL" id="MBB5363591.1"/>
    </source>
</evidence>
<reference evidence="1 2" key="1">
    <citation type="submission" date="2020-08" db="EMBL/GenBank/DDBJ databases">
        <title>Genomic Encyclopedia of Type Strains, Phase IV (KMG-IV): sequencing the most valuable type-strain genomes for metagenomic binning, comparative biology and taxonomic classification.</title>
        <authorList>
            <person name="Goeker M."/>
        </authorList>
    </citation>
    <scope>NUCLEOTIDE SEQUENCE [LARGE SCALE GENOMIC DNA]</scope>
    <source>
        <strain evidence="1 2">DSM 27939</strain>
    </source>
</reference>
<proteinExistence type="predicted"/>
<comment type="caution">
    <text evidence="1">The sequence shown here is derived from an EMBL/GenBank/DDBJ whole genome shotgun (WGS) entry which is preliminary data.</text>
</comment>
<gene>
    <name evidence="1" type="ORF">HNQ08_002697</name>
</gene>
<sequence length="104" mass="11674">MPAYLPPQWFVVVEALTAKGWHEVQNDIPTVWWSLYQVSFVRHEQQVVLSLLTEPWSDETRPHAWAIGASRTIPTDRAAAAVLGSLTLGRGWQQSVTAFIGLFS</sequence>
<dbReference type="EMBL" id="JACHFL010000006">
    <property type="protein sequence ID" value="MBB5363591.1"/>
    <property type="molecule type" value="Genomic_DNA"/>
</dbReference>
<dbReference type="AlphaFoldDB" id="A0A7W8JUV4"/>
<protein>
    <submittedName>
        <fullName evidence="1">Uncharacterized protein</fullName>
    </submittedName>
</protein>
<name>A0A7W8JUV4_9DEIO</name>
<evidence type="ECO:0000313" key="2">
    <source>
        <dbReference type="Proteomes" id="UP000552709"/>
    </source>
</evidence>
<dbReference type="RefSeq" id="WP_184132784.1">
    <property type="nucleotide sequence ID" value="NZ_JACHFL010000006.1"/>
</dbReference>
<dbReference type="Proteomes" id="UP000552709">
    <property type="component" value="Unassembled WGS sequence"/>
</dbReference>
<keyword evidence="2" id="KW-1185">Reference proteome</keyword>